<organism evidence="1 2">
    <name type="scientific">Lacibacter cauensis</name>
    <dbReference type="NCBI Taxonomy" id="510947"/>
    <lineage>
        <taxon>Bacteria</taxon>
        <taxon>Pseudomonadati</taxon>
        <taxon>Bacteroidota</taxon>
        <taxon>Chitinophagia</taxon>
        <taxon>Chitinophagales</taxon>
        <taxon>Chitinophagaceae</taxon>
        <taxon>Lacibacter</taxon>
    </lineage>
</organism>
<dbReference type="AlphaFoldDB" id="A0A562SI85"/>
<reference evidence="1 2" key="1">
    <citation type="journal article" date="2015" name="Stand. Genomic Sci.">
        <title>Genomic Encyclopedia of Bacterial and Archaeal Type Strains, Phase III: the genomes of soil and plant-associated and newly described type strains.</title>
        <authorList>
            <person name="Whitman W.B."/>
            <person name="Woyke T."/>
            <person name="Klenk H.P."/>
            <person name="Zhou Y."/>
            <person name="Lilburn T.G."/>
            <person name="Beck B.J."/>
            <person name="De Vos P."/>
            <person name="Vandamme P."/>
            <person name="Eisen J.A."/>
            <person name="Garrity G."/>
            <person name="Hugenholtz P."/>
            <person name="Kyrpides N.C."/>
        </authorList>
    </citation>
    <scope>NUCLEOTIDE SEQUENCE [LARGE SCALE GENOMIC DNA]</scope>
    <source>
        <strain evidence="1 2">CGMCC 1.7271</strain>
    </source>
</reference>
<proteinExistence type="predicted"/>
<sequence>MKNEKVLLRIQQLTNEEQMCNRPDRLSSCRIDVNKKFTPERESTCQVETTQVEMKNKK</sequence>
<dbReference type="Proteomes" id="UP000316167">
    <property type="component" value="Unassembled WGS sequence"/>
</dbReference>
<evidence type="ECO:0000313" key="1">
    <source>
        <dbReference type="EMBL" id="TWI80634.1"/>
    </source>
</evidence>
<evidence type="ECO:0000313" key="2">
    <source>
        <dbReference type="Proteomes" id="UP000316167"/>
    </source>
</evidence>
<dbReference type="EMBL" id="VLLE01000005">
    <property type="protein sequence ID" value="TWI80634.1"/>
    <property type="molecule type" value="Genomic_DNA"/>
</dbReference>
<accession>A0A562SI85</accession>
<gene>
    <name evidence="1" type="ORF">IQ13_3313</name>
</gene>
<name>A0A562SI85_9BACT</name>
<comment type="caution">
    <text evidence="1">The sequence shown here is derived from an EMBL/GenBank/DDBJ whole genome shotgun (WGS) entry which is preliminary data.</text>
</comment>
<keyword evidence="2" id="KW-1185">Reference proteome</keyword>
<protein>
    <submittedName>
        <fullName evidence="1">Uncharacterized protein</fullName>
    </submittedName>
</protein>